<gene>
    <name evidence="9" type="primary">tagU</name>
    <name evidence="12" type="ORF">EKG37_07745</name>
</gene>
<dbReference type="EC" id="2.7.8.-" evidence="9"/>
<dbReference type="RefSeq" id="WP_126408051.1">
    <property type="nucleotide sequence ID" value="NZ_RXNT01000005.1"/>
</dbReference>
<dbReference type="InterPro" id="IPR023734">
    <property type="entry name" value="TagU"/>
</dbReference>
<evidence type="ECO:0000256" key="3">
    <source>
        <dbReference type="ARBA" id="ARBA00022679"/>
    </source>
</evidence>
<dbReference type="PANTHER" id="PTHR33392">
    <property type="entry name" value="POLYISOPRENYL-TEICHOIC ACID--PEPTIDOGLYCAN TEICHOIC ACID TRANSFERASE TAGU"/>
    <property type="match status" value="1"/>
</dbReference>
<comment type="subcellular location">
    <subcellularLocation>
        <location evidence="9">Cell membrane</location>
        <topology evidence="9">Single-pass type II membrane protein</topology>
    </subcellularLocation>
</comment>
<comment type="pathway">
    <text evidence="9">Cell wall biogenesis.</text>
</comment>
<dbReference type="NCBIfam" id="NF006897">
    <property type="entry name" value="PRK09379.1"/>
    <property type="match status" value="1"/>
</dbReference>
<reference evidence="12 13" key="1">
    <citation type="submission" date="2018-12" db="EMBL/GenBank/DDBJ databases">
        <title>Bacillus yapensis draft genome sequence.</title>
        <authorList>
            <person name="Yu L."/>
            <person name="Xu X."/>
            <person name="Tang X."/>
        </authorList>
    </citation>
    <scope>NUCLEOTIDE SEQUENCE [LARGE SCALE GENOMIC DNA]</scope>
    <source>
        <strain evidence="12 13">XXST-01</strain>
    </source>
</reference>
<dbReference type="HAMAP" id="MF_01140">
    <property type="entry name" value="TagU_transferase"/>
    <property type="match status" value="1"/>
</dbReference>
<dbReference type="NCBIfam" id="TIGR00350">
    <property type="entry name" value="lytR_cpsA_psr"/>
    <property type="match status" value="1"/>
</dbReference>
<dbReference type="OrthoDB" id="27330at2"/>
<dbReference type="AlphaFoldDB" id="A0A431WBR7"/>
<dbReference type="GO" id="GO:0070726">
    <property type="term" value="P:cell wall assembly"/>
    <property type="evidence" value="ECO:0007669"/>
    <property type="project" value="UniProtKB-UniRule"/>
</dbReference>
<name>A0A431WBR7_9BACI</name>
<dbReference type="InterPro" id="IPR050922">
    <property type="entry name" value="LytR/CpsA/Psr_CW_biosynth"/>
</dbReference>
<evidence type="ECO:0000256" key="6">
    <source>
        <dbReference type="ARBA" id="ARBA00022989"/>
    </source>
</evidence>
<dbReference type="Gene3D" id="3.40.630.190">
    <property type="entry name" value="LCP protein"/>
    <property type="match status" value="1"/>
</dbReference>
<organism evidence="12 13">
    <name type="scientific">Bacillus yapensis</name>
    <dbReference type="NCBI Taxonomy" id="2492960"/>
    <lineage>
        <taxon>Bacteria</taxon>
        <taxon>Bacillati</taxon>
        <taxon>Bacillota</taxon>
        <taxon>Bacilli</taxon>
        <taxon>Bacillales</taxon>
        <taxon>Bacillaceae</taxon>
        <taxon>Bacillus</taxon>
    </lineage>
</organism>
<dbReference type="EMBL" id="RXNT01000005">
    <property type="protein sequence ID" value="RTR32946.1"/>
    <property type="molecule type" value="Genomic_DNA"/>
</dbReference>
<keyword evidence="3 9" id="KW-0808">Transferase</keyword>
<keyword evidence="8 9" id="KW-0961">Cell wall biogenesis/degradation</keyword>
<evidence type="ECO:0000256" key="10">
    <source>
        <dbReference type="SAM" id="Phobius"/>
    </source>
</evidence>
<feature type="domain" description="Cell envelope-related transcriptional attenuator" evidence="11">
    <location>
        <begin position="86"/>
        <end position="228"/>
    </location>
</feature>
<sequence length="310" mass="35312">MRSDKKIKTSRKWLRITGIIALVLLIGVVVYLFSIYKSLTNAVDTMHQPISREISEKRTDKVNFEKQVPFSVLLLGVDEREGDKGRSDTIIVLTVNPDLKSVKMLSIPRDTRTEIVGRGTQDKINHAYAFGNEEMAMATVENFLDIPIDYFIKVNMESFQDIVNAVGGITVNNSRSFVQGGHQFNEGQLSLNGQEALSYVRMRKEDPNGDFGRQDRQRQVIQGVINKGANFSSLTRFDDIFGALGKNVRTNMSFDEMMDIQKNYKDARHNIEQLQLKGKGELINGIYYQIVFDEEKQPIVSELKEHLEIK</sequence>
<feature type="topological domain" description="Extracellular" evidence="9">
    <location>
        <begin position="34"/>
        <end position="310"/>
    </location>
</feature>
<comment type="similarity">
    <text evidence="1 9">Belongs to the LytR/CpsA/Psr (LCP) family.</text>
</comment>
<keyword evidence="2 9" id="KW-1003">Cell membrane</keyword>
<proteinExistence type="inferred from homology"/>
<evidence type="ECO:0000313" key="13">
    <source>
        <dbReference type="Proteomes" id="UP000271374"/>
    </source>
</evidence>
<accession>A0A431WBR7</accession>
<dbReference type="Proteomes" id="UP000271374">
    <property type="component" value="Unassembled WGS sequence"/>
</dbReference>
<evidence type="ECO:0000256" key="7">
    <source>
        <dbReference type="ARBA" id="ARBA00023136"/>
    </source>
</evidence>
<dbReference type="GO" id="GO:0016780">
    <property type="term" value="F:phosphotransferase activity, for other substituted phosphate groups"/>
    <property type="evidence" value="ECO:0007669"/>
    <property type="project" value="UniProtKB-UniRule"/>
</dbReference>
<comment type="caution">
    <text evidence="12">The sequence shown here is derived from an EMBL/GenBank/DDBJ whole genome shotgun (WGS) entry which is preliminary data.</text>
</comment>
<dbReference type="InterPro" id="IPR004474">
    <property type="entry name" value="LytR_CpsA_psr"/>
</dbReference>
<keyword evidence="13" id="KW-1185">Reference proteome</keyword>
<protein>
    <recommendedName>
        <fullName evidence="9">Polyisoprenyl-teichoic acid--peptidoglycan teichoic acid transferase TagU</fullName>
        <ecNumber evidence="9">2.7.8.-</ecNumber>
    </recommendedName>
</protein>
<evidence type="ECO:0000256" key="1">
    <source>
        <dbReference type="ARBA" id="ARBA00006068"/>
    </source>
</evidence>
<comment type="function">
    <text evidence="9">May catalyze the final step in cell wall teichoic acid biosynthesis, the transfer of the anionic cell wall polymers (APs) from their lipid-linked precursor to the cell wall peptidoglycan (PG).</text>
</comment>
<keyword evidence="6 9" id="KW-1133">Transmembrane helix</keyword>
<evidence type="ECO:0000256" key="9">
    <source>
        <dbReference type="HAMAP-Rule" id="MF_01140"/>
    </source>
</evidence>
<keyword evidence="5 9" id="KW-0735">Signal-anchor</keyword>
<feature type="transmembrane region" description="Helical" evidence="10">
    <location>
        <begin position="12"/>
        <end position="36"/>
    </location>
</feature>
<evidence type="ECO:0000256" key="2">
    <source>
        <dbReference type="ARBA" id="ARBA00022475"/>
    </source>
</evidence>
<evidence type="ECO:0000313" key="12">
    <source>
        <dbReference type="EMBL" id="RTR32946.1"/>
    </source>
</evidence>
<feature type="topological domain" description="Cytoplasmic" evidence="9">
    <location>
        <begin position="1"/>
        <end position="12"/>
    </location>
</feature>
<evidence type="ECO:0000256" key="4">
    <source>
        <dbReference type="ARBA" id="ARBA00022692"/>
    </source>
</evidence>
<dbReference type="Pfam" id="PF03816">
    <property type="entry name" value="LytR_cpsA_psr"/>
    <property type="match status" value="1"/>
</dbReference>
<keyword evidence="7 9" id="KW-0472">Membrane</keyword>
<dbReference type="GO" id="GO:0005886">
    <property type="term" value="C:plasma membrane"/>
    <property type="evidence" value="ECO:0007669"/>
    <property type="project" value="UniProtKB-SubCell"/>
</dbReference>
<keyword evidence="4 9" id="KW-0812">Transmembrane</keyword>
<evidence type="ECO:0000256" key="5">
    <source>
        <dbReference type="ARBA" id="ARBA00022968"/>
    </source>
</evidence>
<evidence type="ECO:0000256" key="8">
    <source>
        <dbReference type="ARBA" id="ARBA00023316"/>
    </source>
</evidence>
<dbReference type="PANTHER" id="PTHR33392:SF6">
    <property type="entry name" value="POLYISOPRENYL-TEICHOIC ACID--PEPTIDOGLYCAN TEICHOIC ACID TRANSFERASE TAGU"/>
    <property type="match status" value="1"/>
</dbReference>
<evidence type="ECO:0000259" key="11">
    <source>
        <dbReference type="Pfam" id="PF03816"/>
    </source>
</evidence>